<feature type="domain" description="NADH:ubiquinone oxidoreductase intermediate-associated protein 30" evidence="5">
    <location>
        <begin position="17"/>
        <end position="186"/>
    </location>
</feature>
<keyword evidence="3" id="KW-0496">Mitochondrion</keyword>
<dbReference type="Pfam" id="PF08547">
    <property type="entry name" value="CIA30"/>
    <property type="match status" value="1"/>
</dbReference>
<keyword evidence="7" id="KW-1185">Reference proteome</keyword>
<dbReference type="Proteomes" id="UP000070544">
    <property type="component" value="Unassembled WGS sequence"/>
</dbReference>
<evidence type="ECO:0000256" key="4">
    <source>
        <dbReference type="ARBA" id="ARBA00023186"/>
    </source>
</evidence>
<name>A0A139A5S5_GONPJ</name>
<dbReference type="SUPFAM" id="SSF49785">
    <property type="entry name" value="Galactose-binding domain-like"/>
    <property type="match status" value="1"/>
</dbReference>
<evidence type="ECO:0000313" key="6">
    <source>
        <dbReference type="EMBL" id="KXS12114.1"/>
    </source>
</evidence>
<evidence type="ECO:0000256" key="3">
    <source>
        <dbReference type="ARBA" id="ARBA00023128"/>
    </source>
</evidence>
<evidence type="ECO:0000256" key="1">
    <source>
        <dbReference type="ARBA" id="ARBA00004173"/>
    </source>
</evidence>
<accession>A0A139A5S5</accession>
<dbReference type="GO" id="GO:0051082">
    <property type="term" value="F:unfolded protein binding"/>
    <property type="evidence" value="ECO:0007669"/>
    <property type="project" value="TreeGrafter"/>
</dbReference>
<evidence type="ECO:0000313" key="7">
    <source>
        <dbReference type="Proteomes" id="UP000070544"/>
    </source>
</evidence>
<protein>
    <submittedName>
        <fullName evidence="6">NADH:ubiquinone oxidoreductase complex I intermediate-associated protein 30</fullName>
    </submittedName>
</protein>
<evidence type="ECO:0000259" key="5">
    <source>
        <dbReference type="Pfam" id="PF08547"/>
    </source>
</evidence>
<dbReference type="InterPro" id="IPR039131">
    <property type="entry name" value="NDUFAF1"/>
</dbReference>
<dbReference type="GO" id="GO:0005739">
    <property type="term" value="C:mitochondrion"/>
    <property type="evidence" value="ECO:0007669"/>
    <property type="project" value="UniProtKB-SubCell"/>
</dbReference>
<dbReference type="PANTHER" id="PTHR13194:SF18">
    <property type="entry name" value="COMPLEX I INTERMEDIATE-ASSOCIATED PROTEIN 30, MITOCHONDRIAL"/>
    <property type="match status" value="1"/>
</dbReference>
<dbReference type="STRING" id="1344416.A0A139A5S5"/>
<keyword evidence="4" id="KW-0143">Chaperone</keyword>
<dbReference type="InterPro" id="IPR008979">
    <property type="entry name" value="Galactose-bd-like_sf"/>
</dbReference>
<dbReference type="GO" id="GO:0010257">
    <property type="term" value="P:NADH dehydrogenase complex assembly"/>
    <property type="evidence" value="ECO:0007669"/>
    <property type="project" value="TreeGrafter"/>
</dbReference>
<keyword evidence="6" id="KW-0830">Ubiquinone</keyword>
<organism evidence="6 7">
    <name type="scientific">Gonapodya prolifera (strain JEL478)</name>
    <name type="common">Monoblepharis prolifera</name>
    <dbReference type="NCBI Taxonomy" id="1344416"/>
    <lineage>
        <taxon>Eukaryota</taxon>
        <taxon>Fungi</taxon>
        <taxon>Fungi incertae sedis</taxon>
        <taxon>Chytridiomycota</taxon>
        <taxon>Chytridiomycota incertae sedis</taxon>
        <taxon>Monoblepharidomycetes</taxon>
        <taxon>Monoblepharidales</taxon>
        <taxon>Gonapodyaceae</taxon>
        <taxon>Gonapodya</taxon>
    </lineage>
</organism>
<sequence>MKIDYGEWRPEMPMYTLNSKEDVDGWIVGTDADLGGKTTASLELTPNNTARFSGVLSTEVPANVPKHIANLGYAAMRTKTPAFTLLHTPTFDTTLFRYLAVRCRGDGKQWFVNIQTHNPAVEHDLYQHRLYFDTPGEWETVLIPFRDFILTNHGWIQKRQIEMDRMRVRTIGFSIARQPGPFELELDWVKAINTDKTYGDYDLQVQTGSQL</sequence>
<dbReference type="OMA" id="WIKAVAQ"/>
<dbReference type="OrthoDB" id="42561at2759"/>
<dbReference type="AlphaFoldDB" id="A0A139A5S5"/>
<proteinExistence type="inferred from homology"/>
<dbReference type="InterPro" id="IPR013857">
    <property type="entry name" value="NADH-UbQ_OxRdtase-assoc_prot30"/>
</dbReference>
<dbReference type="GO" id="GO:0006120">
    <property type="term" value="P:mitochondrial electron transport, NADH to ubiquinone"/>
    <property type="evidence" value="ECO:0007669"/>
    <property type="project" value="TreeGrafter"/>
</dbReference>
<gene>
    <name evidence="6" type="ORF">M427DRAFT_59799</name>
</gene>
<dbReference type="EMBL" id="KQ965791">
    <property type="protein sequence ID" value="KXS12114.1"/>
    <property type="molecule type" value="Genomic_DNA"/>
</dbReference>
<comment type="similarity">
    <text evidence="2">Belongs to the CIA30 family.</text>
</comment>
<evidence type="ECO:0000256" key="2">
    <source>
        <dbReference type="ARBA" id="ARBA00007884"/>
    </source>
</evidence>
<comment type="subcellular location">
    <subcellularLocation>
        <location evidence="1">Mitochondrion</location>
    </subcellularLocation>
</comment>
<reference evidence="6 7" key="1">
    <citation type="journal article" date="2015" name="Genome Biol. Evol.">
        <title>Phylogenomic analyses indicate that early fungi evolved digesting cell walls of algal ancestors of land plants.</title>
        <authorList>
            <person name="Chang Y."/>
            <person name="Wang S."/>
            <person name="Sekimoto S."/>
            <person name="Aerts A.L."/>
            <person name="Choi C."/>
            <person name="Clum A."/>
            <person name="LaButti K.M."/>
            <person name="Lindquist E.A."/>
            <person name="Yee Ngan C."/>
            <person name="Ohm R.A."/>
            <person name="Salamov A.A."/>
            <person name="Grigoriev I.V."/>
            <person name="Spatafora J.W."/>
            <person name="Berbee M.L."/>
        </authorList>
    </citation>
    <scope>NUCLEOTIDE SEQUENCE [LARGE SCALE GENOMIC DNA]</scope>
    <source>
        <strain evidence="6 7">JEL478</strain>
    </source>
</reference>
<dbReference type="PANTHER" id="PTHR13194">
    <property type="entry name" value="COMPLEX I INTERMEDIATE-ASSOCIATED PROTEIN 30"/>
    <property type="match status" value="1"/>
</dbReference>